<proteinExistence type="predicted"/>
<dbReference type="RefSeq" id="WP_046798298.1">
    <property type="nucleotide sequence ID" value="NZ_LT009723.1"/>
</dbReference>
<organism evidence="1 2">
    <name type="scientific">Agrobacterium tomkonis CFBP 6623</name>
    <dbReference type="NCBI Taxonomy" id="1183432"/>
    <lineage>
        <taxon>Bacteria</taxon>
        <taxon>Pseudomonadati</taxon>
        <taxon>Pseudomonadota</taxon>
        <taxon>Alphaproteobacteria</taxon>
        <taxon>Hyphomicrobiales</taxon>
        <taxon>Rhizobiaceae</taxon>
        <taxon>Rhizobium/Agrobacterium group</taxon>
        <taxon>Agrobacterium</taxon>
        <taxon>Agrobacterium tumefaciens complex</taxon>
    </lineage>
</organism>
<keyword evidence="2" id="KW-1185">Reference proteome</keyword>
<sequence>MYWYISILPPAAQSTLCDTALLIGFLEGQPQLRRRNAVSFGSADGQPWIDITIVKGTAESNWSSNGTFISQFNRVEIVCTDDERQEFYVEISTKIADFLQWRLVTQDDA</sequence>
<protein>
    <submittedName>
        <fullName evidence="1">Uncharacterized protein</fullName>
    </submittedName>
</protein>
<dbReference type="STRING" id="1183432.AGR3A_Cc190098"/>
<dbReference type="Proteomes" id="UP000191988">
    <property type="component" value="Unassembled WGS sequence"/>
</dbReference>
<name>A0A1S7P1D9_9HYPH</name>
<dbReference type="EMBL" id="FBWK01000011">
    <property type="protein sequence ID" value="CUX14572.1"/>
    <property type="molecule type" value="Genomic_DNA"/>
</dbReference>
<evidence type="ECO:0000313" key="1">
    <source>
        <dbReference type="EMBL" id="CUX14572.1"/>
    </source>
</evidence>
<gene>
    <name evidence="1" type="ORF">AGR3A_Cc190098</name>
</gene>
<reference evidence="2" key="1">
    <citation type="submission" date="2016-01" db="EMBL/GenBank/DDBJ databases">
        <authorList>
            <person name="Regsiter A."/>
            <person name="william w."/>
        </authorList>
    </citation>
    <scope>NUCLEOTIDE SEQUENCE [LARGE SCALE GENOMIC DNA]</scope>
    <source>
        <strain evidence="2">CFBP 6623</strain>
    </source>
</reference>
<dbReference type="AlphaFoldDB" id="A0A1S7P1D9"/>
<evidence type="ECO:0000313" key="2">
    <source>
        <dbReference type="Proteomes" id="UP000191988"/>
    </source>
</evidence>
<accession>A0A1S7P1D9</accession>